<evidence type="ECO:0000313" key="2">
    <source>
        <dbReference type="Proteomes" id="UP000603708"/>
    </source>
</evidence>
<gene>
    <name evidence="1" type="ORF">GCM10018793_21580</name>
</gene>
<reference evidence="1" key="1">
    <citation type="journal article" date="2014" name="Int. J. Syst. Evol. Microbiol.">
        <title>Complete genome sequence of Corynebacterium casei LMG S-19264T (=DSM 44701T), isolated from a smear-ripened cheese.</title>
        <authorList>
            <consortium name="US DOE Joint Genome Institute (JGI-PGF)"/>
            <person name="Walter F."/>
            <person name="Albersmeier A."/>
            <person name="Kalinowski J."/>
            <person name="Ruckert C."/>
        </authorList>
    </citation>
    <scope>NUCLEOTIDE SEQUENCE</scope>
    <source>
        <strain evidence="1">JCM 5069</strain>
    </source>
</reference>
<dbReference type="EMBL" id="BNCD01000005">
    <property type="protein sequence ID" value="GHH76286.1"/>
    <property type="molecule type" value="Genomic_DNA"/>
</dbReference>
<protein>
    <submittedName>
        <fullName evidence="1">Uncharacterized protein</fullName>
    </submittedName>
</protein>
<dbReference type="RefSeq" id="WP_189930737.1">
    <property type="nucleotide sequence ID" value="NZ_BNCD01000005.1"/>
</dbReference>
<keyword evidence="2" id="KW-1185">Reference proteome</keyword>
<dbReference type="Proteomes" id="UP000603708">
    <property type="component" value="Unassembled WGS sequence"/>
</dbReference>
<comment type="caution">
    <text evidence="1">The sequence shown here is derived from an EMBL/GenBank/DDBJ whole genome shotgun (WGS) entry which is preliminary data.</text>
</comment>
<reference evidence="1" key="2">
    <citation type="submission" date="2020-09" db="EMBL/GenBank/DDBJ databases">
        <authorList>
            <person name="Sun Q."/>
            <person name="Ohkuma M."/>
        </authorList>
    </citation>
    <scope>NUCLEOTIDE SEQUENCE</scope>
    <source>
        <strain evidence="1">JCM 5069</strain>
    </source>
</reference>
<dbReference type="AlphaFoldDB" id="A0A919KYG6"/>
<evidence type="ECO:0000313" key="1">
    <source>
        <dbReference type="EMBL" id="GHH76286.1"/>
    </source>
</evidence>
<name>A0A919KYG6_9ACTN</name>
<accession>A0A919KYG6</accession>
<proteinExistence type="predicted"/>
<organism evidence="1 2">
    <name type="scientific">Streptomyces sulfonofaciens</name>
    <dbReference type="NCBI Taxonomy" id="68272"/>
    <lineage>
        <taxon>Bacteria</taxon>
        <taxon>Bacillati</taxon>
        <taxon>Actinomycetota</taxon>
        <taxon>Actinomycetes</taxon>
        <taxon>Kitasatosporales</taxon>
        <taxon>Streptomycetaceae</taxon>
        <taxon>Streptomyces</taxon>
    </lineage>
</organism>
<sequence length="221" mass="25297">MDHHRPGLPEDLPAPATLWARWALLAVLTAREEDEDLGIHRTGNWITEDTLHLDDCGTTRWWLTRSGEDRWVLYGEDEASRVKWHKPAIDMLAGAPDWLPYEDLRDLIEGYELGCVYWWENGAWARAPYPDTLDDDGLDCGMSRFSDQRGVFNEMISWELLDGTFDEAAAGPLLADAEQYRLTPERLEELVTATPERDWDLPAMLRALRRTGLSGQESVRA</sequence>